<protein>
    <submittedName>
        <fullName evidence="3">TRAP transporter substrate-binding protein</fullName>
    </submittedName>
</protein>
<dbReference type="PANTHER" id="PTHR33376">
    <property type="match status" value="1"/>
</dbReference>
<dbReference type="AlphaFoldDB" id="A0A7Y0QHG9"/>
<gene>
    <name evidence="3" type="ORF">HIR71_13065</name>
</gene>
<feature type="chain" id="PRO_5038984302" evidence="2">
    <location>
        <begin position="25"/>
        <end position="343"/>
    </location>
</feature>
<dbReference type="Pfam" id="PF03480">
    <property type="entry name" value="DctP"/>
    <property type="match status" value="1"/>
</dbReference>
<keyword evidence="4" id="KW-1185">Reference proteome</keyword>
<dbReference type="Proteomes" id="UP000562124">
    <property type="component" value="Unassembled WGS sequence"/>
</dbReference>
<dbReference type="PANTHER" id="PTHR33376:SF2">
    <property type="entry name" value="DICARBOXYLATE-BINDING PERIPLASMIC PROTEIN"/>
    <property type="match status" value="1"/>
</dbReference>
<reference evidence="3 4" key="1">
    <citation type="submission" date="2020-04" db="EMBL/GenBank/DDBJ databases">
        <title>Sequencing and Assembly of C. fimi.</title>
        <authorList>
            <person name="Ramsey A.R."/>
        </authorList>
    </citation>
    <scope>NUCLEOTIDE SEQUENCE [LARGE SCALE GENOMIC DNA]</scope>
    <source>
        <strain evidence="3 4">SB</strain>
    </source>
</reference>
<dbReference type="NCBIfam" id="NF037995">
    <property type="entry name" value="TRAP_S1"/>
    <property type="match status" value="1"/>
</dbReference>
<keyword evidence="1 2" id="KW-0732">Signal</keyword>
<dbReference type="GO" id="GO:0055085">
    <property type="term" value="P:transmembrane transport"/>
    <property type="evidence" value="ECO:0007669"/>
    <property type="project" value="InterPro"/>
</dbReference>
<feature type="signal peptide" evidence="2">
    <location>
        <begin position="1"/>
        <end position="24"/>
    </location>
</feature>
<organism evidence="3 4">
    <name type="scientific">Cellulomonas fimi</name>
    <dbReference type="NCBI Taxonomy" id="1708"/>
    <lineage>
        <taxon>Bacteria</taxon>
        <taxon>Bacillati</taxon>
        <taxon>Actinomycetota</taxon>
        <taxon>Actinomycetes</taxon>
        <taxon>Micrococcales</taxon>
        <taxon>Cellulomonadaceae</taxon>
        <taxon>Cellulomonas</taxon>
    </lineage>
</organism>
<dbReference type="PIRSF" id="PIRSF006470">
    <property type="entry name" value="DctB"/>
    <property type="match status" value="1"/>
</dbReference>
<dbReference type="InterPro" id="IPR004682">
    <property type="entry name" value="TRAP_DctP"/>
</dbReference>
<sequence>MARTARSRAAASAVVLALALTACSGSGGGGGEPSDGEILHLALNQTDQHPSYIALTAFGDRLSEATDGAWTIDVFPNETLGAQQEALQLVSDGIIDFAIVSGTQLENLNRDFLVFNLPRVFDSVEHQMRVVHDDEIVGELYSSLEESNGFTVLGGFTQGARSIYTTDGPIVTPDDLAGQKIRVQESELQIDMIRAMGGSATPMAFGEVYTALQSGVLDGAENNEVSYVTQKHFEVAPYWSSTNHLVGLDYLIINTDTLRSMPDDVRSAFDDEWADARDQFTELWAQATEDAIEDAKAGGAQFSEVDTEAFDAVLEPLAEEYLSNDVQRELYDAARAAAEPEEP</sequence>
<accession>A0A7Y0QHG9</accession>
<dbReference type="InterPro" id="IPR018389">
    <property type="entry name" value="DctP_fam"/>
</dbReference>
<dbReference type="EMBL" id="JABCJJ010000024">
    <property type="protein sequence ID" value="NMR21136.1"/>
    <property type="molecule type" value="Genomic_DNA"/>
</dbReference>
<evidence type="ECO:0000256" key="1">
    <source>
        <dbReference type="ARBA" id="ARBA00022729"/>
    </source>
</evidence>
<evidence type="ECO:0000256" key="2">
    <source>
        <dbReference type="SAM" id="SignalP"/>
    </source>
</evidence>
<dbReference type="CDD" id="cd13671">
    <property type="entry name" value="PBP2_TRAP_SBP_like_3"/>
    <property type="match status" value="1"/>
</dbReference>
<dbReference type="InterPro" id="IPR038404">
    <property type="entry name" value="TRAP_DctP_sf"/>
</dbReference>
<dbReference type="NCBIfam" id="TIGR00787">
    <property type="entry name" value="dctP"/>
    <property type="match status" value="1"/>
</dbReference>
<dbReference type="RefSeq" id="WP_169325512.1">
    <property type="nucleotide sequence ID" value="NZ_JABCJJ010000024.1"/>
</dbReference>
<dbReference type="Gene3D" id="3.40.190.170">
    <property type="entry name" value="Bacterial extracellular solute-binding protein, family 7"/>
    <property type="match status" value="1"/>
</dbReference>
<name>A0A7Y0QHG9_CELFI</name>
<dbReference type="GO" id="GO:0030246">
    <property type="term" value="F:carbohydrate binding"/>
    <property type="evidence" value="ECO:0007669"/>
    <property type="project" value="TreeGrafter"/>
</dbReference>
<comment type="caution">
    <text evidence="3">The sequence shown here is derived from an EMBL/GenBank/DDBJ whole genome shotgun (WGS) entry which is preliminary data.</text>
</comment>
<evidence type="ECO:0000313" key="3">
    <source>
        <dbReference type="EMBL" id="NMR21136.1"/>
    </source>
</evidence>
<dbReference type="GO" id="GO:0030288">
    <property type="term" value="C:outer membrane-bounded periplasmic space"/>
    <property type="evidence" value="ECO:0007669"/>
    <property type="project" value="InterPro"/>
</dbReference>
<dbReference type="PROSITE" id="PS51257">
    <property type="entry name" value="PROKAR_LIPOPROTEIN"/>
    <property type="match status" value="1"/>
</dbReference>
<proteinExistence type="predicted"/>
<evidence type="ECO:0000313" key="4">
    <source>
        <dbReference type="Proteomes" id="UP000562124"/>
    </source>
</evidence>